<dbReference type="AlphaFoldDB" id="A0AAD5SZU5"/>
<sequence length="771" mass="83297">MSLPIEVLTLIIEYLWEGGETLGDVRRASRQVGAVAARVQWRNPRRILCAVSSQYQVQNQDYQQLQYQHQYNHQYSRIQCQLRAQALLARHANLVISLNLSDSHSLSNHHLPTQAIDDFGISFGGIFLTTLIPRLNSVTSMIFANATAAALSDSHFSLIAHHCPWLHSLVVFDCLCSDNALQFLADACTLDFSTLAFNRCYNISDAGLIPLVASSQNLISLSLCTVPLATSATVVAIATNCHKLELLSMSESEALNDDGLAQIARACPKLRHLDVSDCVALTEIGLDNFARNRKISHFSENALLKVLMLNGVEAVNDLNLLGLVTGELDGISNDILNTKAKLRVGLQTLELANIPNITHFSFKALNECLHTNSLTTLNLSCVSISIGEESVEKMSNALSTFFKSQQTLKHLSLAGGISGAVDSNVCSAIAKYESRLETLDLSDCVMVSDEAVHNIASSCLELVDANFKGCTKITDYALQGFLNHPSGCKLRFLNIGLCNQITDAATKHLALLPLTQPKSNLQITTVTGLHTLKFSGCFNVSDSSLDSLSNAISKTCASQVSFSSSSYSGSLRLLCFSGCNKLTTPSITRLTCLLPYLESINLYSCPGASNTAIAAIAAACPQIQSLVISKCPVGDIAAIAVARGCPRLHTLYMSFLITPPPAVVTDNCSPHAYLTDIGVRALLDGCKSLKLIDLSRSDFVSDAAFDTIGNNVDSELGLQMLILRACPFVSAEGMFRVLRRCRRLVMLDVLGCSGISGADREILNKLVAKNV</sequence>
<dbReference type="InterPro" id="IPR032675">
    <property type="entry name" value="LRR_dom_sf"/>
</dbReference>
<proteinExistence type="predicted"/>
<evidence type="ECO:0000313" key="1">
    <source>
        <dbReference type="EMBL" id="KAJ3107098.1"/>
    </source>
</evidence>
<comment type="caution">
    <text evidence="1">The sequence shown here is derived from an EMBL/GenBank/DDBJ whole genome shotgun (WGS) entry which is preliminary data.</text>
</comment>
<gene>
    <name evidence="1" type="ORF">HK100_003642</name>
</gene>
<dbReference type="PANTHER" id="PTHR13318:SF190">
    <property type="entry name" value="PARTNER OF PAIRED, ISOFORM B"/>
    <property type="match status" value="1"/>
</dbReference>
<dbReference type="SUPFAM" id="SSF52047">
    <property type="entry name" value="RNI-like"/>
    <property type="match status" value="2"/>
</dbReference>
<protein>
    <recommendedName>
        <fullName evidence="3">F-box domain-containing protein</fullName>
    </recommendedName>
</protein>
<dbReference type="Gene3D" id="3.80.10.10">
    <property type="entry name" value="Ribonuclease Inhibitor"/>
    <property type="match status" value="5"/>
</dbReference>
<dbReference type="SMART" id="SM00367">
    <property type="entry name" value="LRR_CC"/>
    <property type="match status" value="14"/>
</dbReference>
<dbReference type="Proteomes" id="UP001211907">
    <property type="component" value="Unassembled WGS sequence"/>
</dbReference>
<dbReference type="Pfam" id="PF13516">
    <property type="entry name" value="LRR_6"/>
    <property type="match status" value="1"/>
</dbReference>
<dbReference type="GO" id="GO:0031146">
    <property type="term" value="P:SCF-dependent proteasomal ubiquitin-dependent protein catabolic process"/>
    <property type="evidence" value="ECO:0007669"/>
    <property type="project" value="TreeGrafter"/>
</dbReference>
<name>A0AAD5SZU5_9FUNG</name>
<organism evidence="1 2">
    <name type="scientific">Physocladia obscura</name>
    <dbReference type="NCBI Taxonomy" id="109957"/>
    <lineage>
        <taxon>Eukaryota</taxon>
        <taxon>Fungi</taxon>
        <taxon>Fungi incertae sedis</taxon>
        <taxon>Chytridiomycota</taxon>
        <taxon>Chytridiomycota incertae sedis</taxon>
        <taxon>Chytridiomycetes</taxon>
        <taxon>Chytridiales</taxon>
        <taxon>Chytriomycetaceae</taxon>
        <taxon>Physocladia</taxon>
    </lineage>
</organism>
<dbReference type="PANTHER" id="PTHR13318">
    <property type="entry name" value="PARTNER OF PAIRED, ISOFORM B-RELATED"/>
    <property type="match status" value="1"/>
</dbReference>
<evidence type="ECO:0008006" key="3">
    <source>
        <dbReference type="Google" id="ProtNLM"/>
    </source>
</evidence>
<keyword evidence="2" id="KW-1185">Reference proteome</keyword>
<reference evidence="1" key="1">
    <citation type="submission" date="2020-05" db="EMBL/GenBank/DDBJ databases">
        <title>Phylogenomic resolution of chytrid fungi.</title>
        <authorList>
            <person name="Stajich J.E."/>
            <person name="Amses K."/>
            <person name="Simmons R."/>
            <person name="Seto K."/>
            <person name="Myers J."/>
            <person name="Bonds A."/>
            <person name="Quandt C.A."/>
            <person name="Barry K."/>
            <person name="Liu P."/>
            <person name="Grigoriev I."/>
            <person name="Longcore J.E."/>
            <person name="James T.Y."/>
        </authorList>
    </citation>
    <scope>NUCLEOTIDE SEQUENCE</scope>
    <source>
        <strain evidence="1">JEL0513</strain>
    </source>
</reference>
<dbReference type="InterPro" id="IPR001611">
    <property type="entry name" value="Leu-rich_rpt"/>
</dbReference>
<evidence type="ECO:0000313" key="2">
    <source>
        <dbReference type="Proteomes" id="UP001211907"/>
    </source>
</evidence>
<accession>A0AAD5SZU5</accession>
<dbReference type="GO" id="GO:0019005">
    <property type="term" value="C:SCF ubiquitin ligase complex"/>
    <property type="evidence" value="ECO:0007669"/>
    <property type="project" value="TreeGrafter"/>
</dbReference>
<dbReference type="EMBL" id="JADGJH010001921">
    <property type="protein sequence ID" value="KAJ3107098.1"/>
    <property type="molecule type" value="Genomic_DNA"/>
</dbReference>
<dbReference type="InterPro" id="IPR006553">
    <property type="entry name" value="Leu-rich_rpt_Cys-con_subtyp"/>
</dbReference>